<gene>
    <name evidence="2" type="ORF">H7965_19820</name>
</gene>
<accession>A0A9X0UF49</accession>
<dbReference type="InterPro" id="IPR025570">
    <property type="entry name" value="DUF4337"/>
</dbReference>
<proteinExistence type="predicted"/>
<dbReference type="Pfam" id="PF14235">
    <property type="entry name" value="DUF4337"/>
    <property type="match status" value="1"/>
</dbReference>
<protein>
    <submittedName>
        <fullName evidence="2">DUF4337 domain-containing protein</fullName>
    </submittedName>
</protein>
<feature type="transmembrane region" description="Helical" evidence="1">
    <location>
        <begin position="160"/>
        <end position="182"/>
    </location>
</feature>
<name>A0A9X0UF49_9PROT</name>
<comment type="caution">
    <text evidence="2">The sequence shown here is derived from an EMBL/GenBank/DDBJ whole genome shotgun (WGS) entry which is preliminary data.</text>
</comment>
<reference evidence="2" key="1">
    <citation type="submission" date="2020-08" db="EMBL/GenBank/DDBJ databases">
        <authorList>
            <person name="Hu Y."/>
            <person name="Nguyen S.V."/>
            <person name="Li F."/>
            <person name="Fanning S."/>
        </authorList>
    </citation>
    <scope>NUCLEOTIDE SEQUENCE</scope>
    <source>
        <strain evidence="2">SYSU D8009</strain>
    </source>
</reference>
<dbReference type="AlphaFoldDB" id="A0A9X0UF49"/>
<keyword evidence="1" id="KW-0472">Membrane</keyword>
<feature type="transmembrane region" description="Helical" evidence="1">
    <location>
        <begin position="16"/>
        <end position="34"/>
    </location>
</feature>
<keyword evidence="3" id="KW-1185">Reference proteome</keyword>
<sequence>MAGHGHGDHGGGDKRIALLISVLALFLAVAETGAKSAQTDAISSNVEAANLWAFFQARSIRQTTVRTAAEAAELEKPNTTDPAARAAIERQQQGWRESAHRWESEPQTGEGRRELMARAKAAEHRRDHSMAAYHHYEYGSAAFQVAIVLASSSIVTGVPLLALGGVAVGVVGVALTGIGFLFPEAVHF</sequence>
<dbReference type="RefSeq" id="WP_186772318.1">
    <property type="nucleotide sequence ID" value="NZ_JACOMF010000030.1"/>
</dbReference>
<dbReference type="EMBL" id="JACOMF010000030">
    <property type="protein sequence ID" value="MBC4017561.1"/>
    <property type="molecule type" value="Genomic_DNA"/>
</dbReference>
<dbReference type="Proteomes" id="UP000600101">
    <property type="component" value="Unassembled WGS sequence"/>
</dbReference>
<evidence type="ECO:0000313" key="3">
    <source>
        <dbReference type="Proteomes" id="UP000600101"/>
    </source>
</evidence>
<keyword evidence="1" id="KW-0812">Transmembrane</keyword>
<organism evidence="2 3">
    <name type="scientific">Siccirubricoccus deserti</name>
    <dbReference type="NCBI Taxonomy" id="2013562"/>
    <lineage>
        <taxon>Bacteria</taxon>
        <taxon>Pseudomonadati</taxon>
        <taxon>Pseudomonadota</taxon>
        <taxon>Alphaproteobacteria</taxon>
        <taxon>Acetobacterales</taxon>
        <taxon>Roseomonadaceae</taxon>
        <taxon>Siccirubricoccus</taxon>
    </lineage>
</organism>
<evidence type="ECO:0000256" key="1">
    <source>
        <dbReference type="SAM" id="Phobius"/>
    </source>
</evidence>
<keyword evidence="1" id="KW-1133">Transmembrane helix</keyword>
<evidence type="ECO:0000313" key="2">
    <source>
        <dbReference type="EMBL" id="MBC4017561.1"/>
    </source>
</evidence>